<organism evidence="12 13">
    <name type="scientific">Megasphaera lornae</name>
    <dbReference type="NCBI Taxonomy" id="1000568"/>
    <lineage>
        <taxon>Bacteria</taxon>
        <taxon>Bacillati</taxon>
        <taxon>Bacillota</taxon>
        <taxon>Negativicutes</taxon>
        <taxon>Veillonellales</taxon>
        <taxon>Veillonellaceae</taxon>
        <taxon>Megasphaera</taxon>
    </lineage>
</organism>
<keyword evidence="4 8" id="KW-0406">Ion transport</keyword>
<dbReference type="InterPro" id="IPR020546">
    <property type="entry name" value="ATP_synth_F1_dsu/esu_N"/>
</dbReference>
<proteinExistence type="inferred from homology"/>
<feature type="domain" description="ATP synthase epsilon subunit C-terminal" evidence="10">
    <location>
        <begin position="91"/>
        <end position="134"/>
    </location>
</feature>
<comment type="caution">
    <text evidence="12">The sequence shown here is derived from an EMBL/GenBank/DDBJ whole genome shotgun (WGS) entry which is preliminary data.</text>
</comment>
<keyword evidence="5 8" id="KW-0472">Membrane</keyword>
<dbReference type="NCBIfam" id="NF001846">
    <property type="entry name" value="PRK00571.1-3"/>
    <property type="match status" value="1"/>
</dbReference>
<keyword evidence="8" id="KW-0375">Hydrogen ion transport</keyword>
<dbReference type="EMBL" id="AFIJ01000029">
    <property type="protein sequence ID" value="EGL40321.1"/>
    <property type="molecule type" value="Genomic_DNA"/>
</dbReference>
<evidence type="ECO:0000256" key="3">
    <source>
        <dbReference type="ARBA" id="ARBA00022448"/>
    </source>
</evidence>
<evidence type="ECO:0000259" key="10">
    <source>
        <dbReference type="Pfam" id="PF00401"/>
    </source>
</evidence>
<evidence type="ECO:0000256" key="9">
    <source>
        <dbReference type="RuleBase" id="RU003656"/>
    </source>
</evidence>
<feature type="domain" description="ATP synthase F1 complex delta/epsilon subunit N-terminal" evidence="11">
    <location>
        <begin position="8"/>
        <end position="86"/>
    </location>
</feature>
<accession>A0ABN0CZR7</accession>
<evidence type="ECO:0000256" key="7">
    <source>
        <dbReference type="ARBA" id="ARBA00023310"/>
    </source>
</evidence>
<dbReference type="SUPFAM" id="SSF46604">
    <property type="entry name" value="Epsilon subunit of F1F0-ATP synthase C-terminal domain"/>
    <property type="match status" value="1"/>
</dbReference>
<reference evidence="12 13" key="1">
    <citation type="submission" date="2011-04" db="EMBL/GenBank/DDBJ databases">
        <authorList>
            <person name="Harkins D.M."/>
            <person name="Madupu R."/>
            <person name="Durkin A.S."/>
            <person name="Torralba M."/>
            <person name="Methe B."/>
            <person name="Sutton G.G."/>
            <person name="Nelson K.E."/>
        </authorList>
    </citation>
    <scope>NUCLEOTIDE SEQUENCE [LARGE SCALE GENOMIC DNA]</scope>
    <source>
        <strain evidence="12 13">UPII 199-6</strain>
    </source>
</reference>
<dbReference type="Gene3D" id="1.20.5.440">
    <property type="entry name" value="ATP synthase delta/epsilon subunit, C-terminal domain"/>
    <property type="match status" value="1"/>
</dbReference>
<dbReference type="NCBIfam" id="NF009980">
    <property type="entry name" value="PRK13446.1"/>
    <property type="match status" value="1"/>
</dbReference>
<dbReference type="Pfam" id="PF00401">
    <property type="entry name" value="ATP-synt_DE"/>
    <property type="match status" value="1"/>
</dbReference>
<evidence type="ECO:0000256" key="1">
    <source>
        <dbReference type="ARBA" id="ARBA00004202"/>
    </source>
</evidence>
<dbReference type="SUPFAM" id="SSF51344">
    <property type="entry name" value="Epsilon subunit of F1F0-ATP synthase N-terminal domain"/>
    <property type="match status" value="1"/>
</dbReference>
<evidence type="ECO:0000259" key="11">
    <source>
        <dbReference type="Pfam" id="PF02823"/>
    </source>
</evidence>
<evidence type="ECO:0000313" key="12">
    <source>
        <dbReference type="EMBL" id="EGL40321.1"/>
    </source>
</evidence>
<protein>
    <recommendedName>
        <fullName evidence="8">ATP synthase epsilon chain</fullName>
    </recommendedName>
    <alternativeName>
        <fullName evidence="8">ATP synthase F1 sector epsilon subunit</fullName>
    </alternativeName>
    <alternativeName>
        <fullName evidence="8">F-ATPase epsilon subunit</fullName>
    </alternativeName>
</protein>
<dbReference type="InterPro" id="IPR001469">
    <property type="entry name" value="ATP_synth_F1_dsu/esu"/>
</dbReference>
<dbReference type="NCBIfam" id="TIGR01216">
    <property type="entry name" value="ATP_synt_epsi"/>
    <property type="match status" value="1"/>
</dbReference>
<dbReference type="HAMAP" id="MF_00530">
    <property type="entry name" value="ATP_synth_epsil_bac"/>
    <property type="match status" value="1"/>
</dbReference>
<dbReference type="Proteomes" id="UP000004018">
    <property type="component" value="Unassembled WGS sequence"/>
</dbReference>
<keyword evidence="7 8" id="KW-0066">ATP synthesis</keyword>
<dbReference type="InterPro" id="IPR036771">
    <property type="entry name" value="ATPsynth_dsu/esu_N"/>
</dbReference>
<comment type="subunit">
    <text evidence="8 9">F-type ATPases have 2 components, CF(1) - the catalytic core - and CF(0) - the membrane proton channel. CF(1) has five subunits: alpha(3), beta(3), gamma(1), delta(1), epsilon(1). CF(0) has three main subunits: a, b and c.</text>
</comment>
<dbReference type="InterPro" id="IPR020547">
    <property type="entry name" value="ATP_synth_F1_esu_C"/>
</dbReference>
<comment type="subcellular location">
    <subcellularLocation>
        <location evidence="1 8">Cell membrane</location>
        <topology evidence="1 8">Peripheral membrane protein</topology>
    </subcellularLocation>
</comment>
<keyword evidence="3 8" id="KW-0813">Transport</keyword>
<evidence type="ECO:0000256" key="4">
    <source>
        <dbReference type="ARBA" id="ARBA00023065"/>
    </source>
</evidence>
<dbReference type="Gene3D" id="2.60.15.10">
    <property type="entry name" value="F0F1 ATP synthase delta/epsilon subunit, N-terminal"/>
    <property type="match status" value="1"/>
</dbReference>
<dbReference type="PANTHER" id="PTHR13822:SF10">
    <property type="entry name" value="ATP SYNTHASE EPSILON CHAIN, CHLOROPLASTIC"/>
    <property type="match status" value="1"/>
</dbReference>
<evidence type="ECO:0000256" key="8">
    <source>
        <dbReference type="HAMAP-Rule" id="MF_00530"/>
    </source>
</evidence>
<keyword evidence="6 8" id="KW-0139">CF(1)</keyword>
<evidence type="ECO:0000313" key="13">
    <source>
        <dbReference type="Proteomes" id="UP000004018"/>
    </source>
</evidence>
<evidence type="ECO:0000256" key="5">
    <source>
        <dbReference type="ARBA" id="ARBA00023136"/>
    </source>
</evidence>
<name>A0ABN0CZR7_9FIRM</name>
<keyword evidence="13" id="KW-1185">Reference proteome</keyword>
<evidence type="ECO:0000256" key="2">
    <source>
        <dbReference type="ARBA" id="ARBA00005712"/>
    </source>
</evidence>
<keyword evidence="8" id="KW-1003">Cell membrane</keyword>
<keyword evidence="12" id="KW-0378">Hydrolase</keyword>
<comment type="similarity">
    <text evidence="2 8 9">Belongs to the ATPase epsilon chain family.</text>
</comment>
<gene>
    <name evidence="8 12" type="primary">atpC</name>
    <name evidence="12" type="ORF">HMPREF1039_0664</name>
</gene>
<dbReference type="RefSeq" id="WP_007391184.1">
    <property type="nucleotide sequence ID" value="NZ_AFIJ01000029.1"/>
</dbReference>
<evidence type="ECO:0000256" key="6">
    <source>
        <dbReference type="ARBA" id="ARBA00023196"/>
    </source>
</evidence>
<dbReference type="CDD" id="cd12152">
    <property type="entry name" value="F1-ATPase_delta"/>
    <property type="match status" value="1"/>
</dbReference>
<comment type="function">
    <text evidence="8">Produces ATP from ADP in the presence of a proton gradient across the membrane.</text>
</comment>
<dbReference type="Pfam" id="PF02823">
    <property type="entry name" value="ATP-synt_DE_N"/>
    <property type="match status" value="1"/>
</dbReference>
<sequence length="140" mass="15114">MADTKKKLHLEVITPDAAVLNEDVDFIIARALDGDLGILPGHAAIIASLDINPLVYEINGKKNTLAVAAGFLEVNGETATVITSAAEKAGDIDVVRSEHARERAEKRLHGKRDNIDVERAELALKRALCRLQVAHNYGGK</sequence>
<dbReference type="PANTHER" id="PTHR13822">
    <property type="entry name" value="ATP SYNTHASE DELTA/EPSILON CHAIN"/>
    <property type="match status" value="1"/>
</dbReference>
<dbReference type="GO" id="GO:0016787">
    <property type="term" value="F:hydrolase activity"/>
    <property type="evidence" value="ECO:0007669"/>
    <property type="project" value="UniProtKB-KW"/>
</dbReference>
<dbReference type="InterPro" id="IPR036794">
    <property type="entry name" value="ATP_F1_dsu/esu_C_sf"/>
</dbReference>